<evidence type="ECO:0000313" key="2">
    <source>
        <dbReference type="Proteomes" id="UP000466931"/>
    </source>
</evidence>
<dbReference type="AlphaFoldDB" id="A0A7I7Y1S7"/>
<evidence type="ECO:0000313" key="1">
    <source>
        <dbReference type="EMBL" id="BBZ34992.1"/>
    </source>
</evidence>
<dbReference type="SUPFAM" id="SSF53474">
    <property type="entry name" value="alpha/beta-Hydrolases"/>
    <property type="match status" value="1"/>
</dbReference>
<reference evidence="1" key="2">
    <citation type="submission" date="2020-02" db="EMBL/GenBank/DDBJ databases">
        <authorList>
            <person name="Matsumoto Y."/>
            <person name="Motooka D."/>
            <person name="Nakamura S."/>
        </authorList>
    </citation>
    <scope>NUCLEOTIDE SEQUENCE</scope>
    <source>
        <strain evidence="1">JCM 13671</strain>
    </source>
</reference>
<reference evidence="1" key="1">
    <citation type="journal article" date="2019" name="Emerg. Microbes Infect.">
        <title>Comprehensive subspecies identification of 175 nontuberculous mycobacteria species based on 7547 genomic profiles.</title>
        <authorList>
            <person name="Matsumoto Y."/>
            <person name="Kinjo T."/>
            <person name="Motooka D."/>
            <person name="Nabeya D."/>
            <person name="Jung N."/>
            <person name="Uechi K."/>
            <person name="Horii T."/>
            <person name="Iida T."/>
            <person name="Fujita J."/>
            <person name="Nakamura S."/>
        </authorList>
    </citation>
    <scope>NUCLEOTIDE SEQUENCE [LARGE SCALE GENOMIC DNA]</scope>
    <source>
        <strain evidence="1">JCM 13671</strain>
    </source>
</reference>
<sequence length="348" mass="36921">MPPDTRAASIPAVPRHPVTRLTAALSILIAVMNPIGAAHAAPTGRAVVIVSGGNAVSPFTTPTQACGSGLAAGNTDTALRAHLLERGHTVYTSPAMAGRGPVVDQDGFGAFGDCPVTLPDVMTVDSTGSIDLAGERLARFLTHLHDEYGARQIDVVAHSMGGLYSRAAFRVLQHTGSPLRIRSLTTLGTPWEGSFLSDYANGITPLSDCAGDAFCAQNMADMKTEVERLMTGSGREVNQRYLMGASGWNEFQAGVLDDIPVTLIAGDRFTRPDPVNPTVWPNDGLVARHSALATDVSDRVLPHRRTHVFDDTHSIFISDAAGLPWETALTWDPRVLDVVASVIEQPVS</sequence>
<proteinExistence type="predicted"/>
<gene>
    <name evidence="1" type="ORF">MCNF_35970</name>
</gene>
<protein>
    <submittedName>
        <fullName evidence="1">Uncharacterized protein</fullName>
    </submittedName>
</protein>
<dbReference type="InterPro" id="IPR007751">
    <property type="entry name" value="DUF676_lipase-like"/>
</dbReference>
<dbReference type="Gene3D" id="3.40.50.1820">
    <property type="entry name" value="alpha/beta hydrolase"/>
    <property type="match status" value="1"/>
</dbReference>
<accession>A0A7I7Y1S7</accession>
<dbReference type="InterPro" id="IPR029058">
    <property type="entry name" value="AB_hydrolase_fold"/>
</dbReference>
<dbReference type="Proteomes" id="UP000466931">
    <property type="component" value="Chromosome"/>
</dbReference>
<dbReference type="EMBL" id="AP022612">
    <property type="protein sequence ID" value="BBZ34992.1"/>
    <property type="molecule type" value="Genomic_DNA"/>
</dbReference>
<name>A0A7I7Y1S7_9MYCO</name>
<organism evidence="1 2">
    <name type="scientific">Mycolicibacterium confluentis</name>
    <dbReference type="NCBI Taxonomy" id="28047"/>
    <lineage>
        <taxon>Bacteria</taxon>
        <taxon>Bacillati</taxon>
        <taxon>Actinomycetota</taxon>
        <taxon>Actinomycetes</taxon>
        <taxon>Mycobacteriales</taxon>
        <taxon>Mycobacteriaceae</taxon>
        <taxon>Mycolicibacterium</taxon>
    </lineage>
</organism>
<dbReference type="Pfam" id="PF05057">
    <property type="entry name" value="DUF676"/>
    <property type="match status" value="1"/>
</dbReference>
<keyword evidence="2" id="KW-1185">Reference proteome</keyword>